<dbReference type="EMBL" id="SIHJ01000001">
    <property type="protein sequence ID" value="TWT35151.1"/>
    <property type="molecule type" value="Genomic_DNA"/>
</dbReference>
<protein>
    <recommendedName>
        <fullName evidence="3">General secretion pathway GspH domain-containing protein</fullName>
    </recommendedName>
</protein>
<dbReference type="SUPFAM" id="SSF54523">
    <property type="entry name" value="Pili subunits"/>
    <property type="match status" value="1"/>
</dbReference>
<evidence type="ECO:0008006" key="3">
    <source>
        <dbReference type="Google" id="ProtNLM"/>
    </source>
</evidence>
<dbReference type="Proteomes" id="UP000316714">
    <property type="component" value="Unassembled WGS sequence"/>
</dbReference>
<reference evidence="1 2" key="1">
    <citation type="submission" date="2019-02" db="EMBL/GenBank/DDBJ databases">
        <title>Deep-cultivation of Planctomycetes and their phenomic and genomic characterization uncovers novel biology.</title>
        <authorList>
            <person name="Wiegand S."/>
            <person name="Jogler M."/>
            <person name="Boedeker C."/>
            <person name="Pinto D."/>
            <person name="Vollmers J."/>
            <person name="Rivas-Marin E."/>
            <person name="Kohn T."/>
            <person name="Peeters S.H."/>
            <person name="Heuer A."/>
            <person name="Rast P."/>
            <person name="Oberbeckmann S."/>
            <person name="Bunk B."/>
            <person name="Jeske O."/>
            <person name="Meyerdierks A."/>
            <person name="Storesund J.E."/>
            <person name="Kallscheuer N."/>
            <person name="Luecker S."/>
            <person name="Lage O.M."/>
            <person name="Pohl T."/>
            <person name="Merkel B.J."/>
            <person name="Hornburger P."/>
            <person name="Mueller R.-W."/>
            <person name="Bruemmer F."/>
            <person name="Labrenz M."/>
            <person name="Spormann A.M."/>
            <person name="Op Den Camp H."/>
            <person name="Overmann J."/>
            <person name="Amann R."/>
            <person name="Jetten M.S.M."/>
            <person name="Mascher T."/>
            <person name="Medema M.H."/>
            <person name="Devos D.P."/>
            <person name="Kaster A.-K."/>
            <person name="Ovreas L."/>
            <person name="Rohde M."/>
            <person name="Galperin M.Y."/>
            <person name="Jogler C."/>
        </authorList>
    </citation>
    <scope>NUCLEOTIDE SEQUENCE [LARGE SCALE GENOMIC DNA]</scope>
    <source>
        <strain evidence="1 2">KOR34</strain>
    </source>
</reference>
<sequence length="188" mass="19101">MRHRPSAYTLVETLLVLALLVLAAALVAPAVQQGGARADLEDAAEKLSVMWSRARLDAITSGQVQLFRCQPGGSEASVGGIEALLAAASGDSEAAAAVASAGPSQQLTLDGVTIQSISVAEPPGSEPLLYEASAAAGQCVVVFRPDGAASDAEATLQHEDGKQLRVTLRGLTGATRVVEVDNTDGGAR</sequence>
<dbReference type="RefSeq" id="WP_146561102.1">
    <property type="nucleotide sequence ID" value="NZ_SIHJ01000001.1"/>
</dbReference>
<evidence type="ECO:0000313" key="1">
    <source>
        <dbReference type="EMBL" id="TWT35151.1"/>
    </source>
</evidence>
<keyword evidence="2" id="KW-1185">Reference proteome</keyword>
<dbReference type="AlphaFoldDB" id="A0A5C5VA24"/>
<gene>
    <name evidence="1" type="ORF">KOR34_00380</name>
</gene>
<dbReference type="InterPro" id="IPR045584">
    <property type="entry name" value="Pilin-like"/>
</dbReference>
<comment type="caution">
    <text evidence="1">The sequence shown here is derived from an EMBL/GenBank/DDBJ whole genome shotgun (WGS) entry which is preliminary data.</text>
</comment>
<name>A0A5C5VA24_9BACT</name>
<proteinExistence type="predicted"/>
<dbReference type="OrthoDB" id="215686at2"/>
<accession>A0A5C5VA24</accession>
<organism evidence="1 2">
    <name type="scientific">Posidoniimonas corsicana</name>
    <dbReference type="NCBI Taxonomy" id="1938618"/>
    <lineage>
        <taxon>Bacteria</taxon>
        <taxon>Pseudomonadati</taxon>
        <taxon>Planctomycetota</taxon>
        <taxon>Planctomycetia</taxon>
        <taxon>Pirellulales</taxon>
        <taxon>Lacipirellulaceae</taxon>
        <taxon>Posidoniimonas</taxon>
    </lineage>
</organism>
<evidence type="ECO:0000313" key="2">
    <source>
        <dbReference type="Proteomes" id="UP000316714"/>
    </source>
</evidence>